<proteinExistence type="predicted"/>
<dbReference type="InterPro" id="IPR011990">
    <property type="entry name" value="TPR-like_helical_dom_sf"/>
</dbReference>
<organism evidence="1 2">
    <name type="scientific">Sinanodonta woodiana</name>
    <name type="common">Chinese pond mussel</name>
    <name type="synonym">Anodonta woodiana</name>
    <dbReference type="NCBI Taxonomy" id="1069815"/>
    <lineage>
        <taxon>Eukaryota</taxon>
        <taxon>Metazoa</taxon>
        <taxon>Spiralia</taxon>
        <taxon>Lophotrochozoa</taxon>
        <taxon>Mollusca</taxon>
        <taxon>Bivalvia</taxon>
        <taxon>Autobranchia</taxon>
        <taxon>Heteroconchia</taxon>
        <taxon>Palaeoheterodonta</taxon>
        <taxon>Unionida</taxon>
        <taxon>Unionoidea</taxon>
        <taxon>Unionidae</taxon>
        <taxon>Unioninae</taxon>
        <taxon>Sinanodonta</taxon>
    </lineage>
</organism>
<dbReference type="PANTHER" id="PTHR16253">
    <property type="entry name" value="TETRATRICOPEPTIDE REPEAT PROTEIN 22"/>
    <property type="match status" value="1"/>
</dbReference>
<dbReference type="AlphaFoldDB" id="A0ABD3W8T7"/>
<accession>A0ABD3W8T7</accession>
<keyword evidence="2" id="KW-1185">Reference proteome</keyword>
<dbReference type="Gene3D" id="1.25.40.10">
    <property type="entry name" value="Tetratricopeptide repeat domain"/>
    <property type="match status" value="2"/>
</dbReference>
<protein>
    <submittedName>
        <fullName evidence="1">Uncharacterized protein</fullName>
    </submittedName>
</protein>
<evidence type="ECO:0000313" key="1">
    <source>
        <dbReference type="EMBL" id="KAL3870305.1"/>
    </source>
</evidence>
<dbReference type="PANTHER" id="PTHR16253:SF0">
    <property type="entry name" value="TETRATRICOPEPTIDE REPEAT PROTEIN 22"/>
    <property type="match status" value="1"/>
</dbReference>
<gene>
    <name evidence="1" type="ORF">ACJMK2_038381</name>
</gene>
<dbReference type="Pfam" id="PF13181">
    <property type="entry name" value="TPR_8"/>
    <property type="match status" value="1"/>
</dbReference>
<comment type="caution">
    <text evidence="1">The sequence shown here is derived from an EMBL/GenBank/DDBJ whole genome shotgun (WGS) entry which is preliminary data.</text>
</comment>
<name>A0ABD3W8T7_SINWO</name>
<dbReference type="InterPro" id="IPR019734">
    <property type="entry name" value="TPR_rpt"/>
</dbReference>
<dbReference type="InterPro" id="IPR042342">
    <property type="entry name" value="TTC22"/>
</dbReference>
<evidence type="ECO:0000313" key="2">
    <source>
        <dbReference type="Proteomes" id="UP001634394"/>
    </source>
</evidence>
<sequence>METKTDEAVLKCKDTCPSLFDLKISQEKNMQHLASVREKISEEMHTTGFETDAEWEAANNLLSFIHWLMGDKEDALKYTDDVLMRNSENIIALANQIRMYREKGLVGVAEKMDKLKVLGSRGNLVNRAKFEQANAYSHFGPRFCKYAIDLFQEIIDDEETDVENMNLSKFGLALLLKRQFNNSAKRAINVIYDVAENAVIKRFRARGWAMLGEIIGLLKYQQHRNFNLQDILPTNIKKKPPIEFFEKAYSICNDDAYILARFGKEARYCKDYTSSEGLLRRSLEIRETSFAHSQLAITLRSVLNSSIVSSRRTHRSRNEEQLSEHFIPEEYKTLKFIVAPRRDLLSYSNDHRTAEILSHLERSLELSPSNIHAMCDKGLLFRSLGRHERAIEVFEQAAKGKECAPLKEVRCLEQHALCLIHLASTKPSGISNMGKIKSLYENAKHLIIQALQKSVYIATNAPLVLKAVFPSVKDMLSKEKQKAYHPAKIIEELDHLYQFVGEYGQVLPFYKEISEMSEDDANDPKIMFTKAENYLRKKDFSNSVLLLDLMEVSSSRLEGRNRKLYFEAYLEDALNEDDQDIVHMRFKRAVQFCSKRNFGSSGDTHEFEYDITIQSSDPLKQESSAIHQVFTDICRLSISLNNKEGTPGRLEQNAPASMMQPSCLIVFVFNEEEVISSDYISMALNWNRQERYGSGIISICQDHVNVPTELQQFPMLYQPKDLVISKLSKDEKHQWIRQFFWKSVEQTFPTNH</sequence>
<dbReference type="Proteomes" id="UP001634394">
    <property type="component" value="Unassembled WGS sequence"/>
</dbReference>
<dbReference type="EMBL" id="JBJQND010000007">
    <property type="protein sequence ID" value="KAL3870305.1"/>
    <property type="molecule type" value="Genomic_DNA"/>
</dbReference>
<reference evidence="1 2" key="1">
    <citation type="submission" date="2024-11" db="EMBL/GenBank/DDBJ databases">
        <title>Chromosome-level genome assembly of the freshwater bivalve Anodonta woodiana.</title>
        <authorList>
            <person name="Chen X."/>
        </authorList>
    </citation>
    <scope>NUCLEOTIDE SEQUENCE [LARGE SCALE GENOMIC DNA]</scope>
    <source>
        <strain evidence="1">MN2024</strain>
        <tissue evidence="1">Gills</tissue>
    </source>
</reference>
<dbReference type="SUPFAM" id="SSF48452">
    <property type="entry name" value="TPR-like"/>
    <property type="match status" value="1"/>
</dbReference>